<sequence>MNDYRPAVRTDYRPVVRARPKPKRKRHARGIIYQRKQKARDKINASRSPAKRSSALTTFIPDPPSVDPTNTSQLMLLANSAQMMAILLRQDGQ</sequence>
<proteinExistence type="predicted"/>
<evidence type="ECO:0000313" key="3">
    <source>
        <dbReference type="Proteomes" id="UP000319160"/>
    </source>
</evidence>
<feature type="region of interest" description="Disordered" evidence="1">
    <location>
        <begin position="35"/>
        <end position="67"/>
    </location>
</feature>
<evidence type="ECO:0000256" key="1">
    <source>
        <dbReference type="SAM" id="MobiDB-lite"/>
    </source>
</evidence>
<name>A0A553IBT0_9PEZI</name>
<comment type="caution">
    <text evidence="2">The sequence shown here is derived from an EMBL/GenBank/DDBJ whole genome shotgun (WGS) entry which is preliminary data.</text>
</comment>
<accession>A0A553IBT0</accession>
<reference evidence="3" key="1">
    <citation type="submission" date="2019-06" db="EMBL/GenBank/DDBJ databases">
        <title>Draft genome sequence of the griseofulvin-producing fungus Xylaria cubensis strain G536.</title>
        <authorList>
            <person name="Mead M.E."/>
            <person name="Raja H.A."/>
            <person name="Steenwyk J.L."/>
            <person name="Knowles S.L."/>
            <person name="Oberlies N.H."/>
            <person name="Rokas A."/>
        </authorList>
    </citation>
    <scope>NUCLEOTIDE SEQUENCE [LARGE SCALE GENOMIC DNA]</scope>
    <source>
        <strain evidence="3">G536</strain>
    </source>
</reference>
<organism evidence="2 3">
    <name type="scientific">Xylaria flabelliformis</name>
    <dbReference type="NCBI Taxonomy" id="2512241"/>
    <lineage>
        <taxon>Eukaryota</taxon>
        <taxon>Fungi</taxon>
        <taxon>Dikarya</taxon>
        <taxon>Ascomycota</taxon>
        <taxon>Pezizomycotina</taxon>
        <taxon>Sordariomycetes</taxon>
        <taxon>Xylariomycetidae</taxon>
        <taxon>Xylariales</taxon>
        <taxon>Xylariaceae</taxon>
        <taxon>Xylaria</taxon>
    </lineage>
</organism>
<dbReference type="Proteomes" id="UP000319160">
    <property type="component" value="Unassembled WGS sequence"/>
</dbReference>
<keyword evidence="3" id="KW-1185">Reference proteome</keyword>
<dbReference type="OrthoDB" id="4227485at2759"/>
<dbReference type="AlphaFoldDB" id="A0A553IBT0"/>
<dbReference type="EMBL" id="VFLP01000005">
    <property type="protein sequence ID" value="TRX97660.1"/>
    <property type="molecule type" value="Genomic_DNA"/>
</dbReference>
<protein>
    <submittedName>
        <fullName evidence="2">Uncharacterized protein</fullName>
    </submittedName>
</protein>
<gene>
    <name evidence="2" type="ORF">FHL15_001415</name>
</gene>
<evidence type="ECO:0000313" key="2">
    <source>
        <dbReference type="EMBL" id="TRX97660.1"/>
    </source>
</evidence>